<feature type="transmembrane region" description="Helical" evidence="1">
    <location>
        <begin position="120"/>
        <end position="137"/>
    </location>
</feature>
<feature type="transmembrane region" description="Helical" evidence="1">
    <location>
        <begin position="244"/>
        <end position="264"/>
    </location>
</feature>
<evidence type="ECO:0008006" key="4">
    <source>
        <dbReference type="Google" id="ProtNLM"/>
    </source>
</evidence>
<comment type="caution">
    <text evidence="2">The sequence shown here is derived from an EMBL/GenBank/DDBJ whole genome shotgun (WGS) entry which is preliminary data.</text>
</comment>
<gene>
    <name evidence="2" type="ORF">BEL07_18080</name>
</gene>
<feature type="transmembrane region" description="Helical" evidence="1">
    <location>
        <begin position="79"/>
        <end position="100"/>
    </location>
</feature>
<evidence type="ECO:0000256" key="1">
    <source>
        <dbReference type="SAM" id="Phobius"/>
    </source>
</evidence>
<name>A0A1E8Q1E5_9MYCO</name>
<accession>A0A1E8Q1E5</accession>
<feature type="transmembrane region" description="Helical" evidence="1">
    <location>
        <begin position="51"/>
        <end position="70"/>
    </location>
</feature>
<dbReference type="EMBL" id="MCHX01000042">
    <property type="protein sequence ID" value="OFJ52353.1"/>
    <property type="molecule type" value="Genomic_DNA"/>
</dbReference>
<feature type="transmembrane region" description="Helical" evidence="1">
    <location>
        <begin position="210"/>
        <end position="232"/>
    </location>
</feature>
<dbReference type="Proteomes" id="UP000178953">
    <property type="component" value="Unassembled WGS sequence"/>
</dbReference>
<keyword evidence="1" id="KW-0472">Membrane</keyword>
<feature type="transmembrane region" description="Helical" evidence="1">
    <location>
        <begin position="12"/>
        <end position="31"/>
    </location>
</feature>
<dbReference type="AlphaFoldDB" id="A0A1E8Q1E5"/>
<organism evidence="2 3">
    <name type="scientific">Mycolicibacterium grossiae</name>
    <dbReference type="NCBI Taxonomy" id="1552759"/>
    <lineage>
        <taxon>Bacteria</taxon>
        <taxon>Bacillati</taxon>
        <taxon>Actinomycetota</taxon>
        <taxon>Actinomycetes</taxon>
        <taxon>Mycobacteriales</taxon>
        <taxon>Mycobacteriaceae</taxon>
        <taxon>Mycolicibacterium</taxon>
    </lineage>
</organism>
<protein>
    <recommendedName>
        <fullName evidence="4">Diphosphate--fructose-6-phosphate 1-phosphotransferase</fullName>
    </recommendedName>
</protein>
<keyword evidence="1" id="KW-1133">Transmembrane helix</keyword>
<keyword evidence="1" id="KW-0812">Transmembrane</keyword>
<keyword evidence="3" id="KW-1185">Reference proteome</keyword>
<dbReference type="RefSeq" id="WP_043988009.1">
    <property type="nucleotide sequence ID" value="NZ_MCHX01000042.1"/>
</dbReference>
<feature type="transmembrane region" description="Helical" evidence="1">
    <location>
        <begin position="270"/>
        <end position="290"/>
    </location>
</feature>
<evidence type="ECO:0000313" key="3">
    <source>
        <dbReference type="Proteomes" id="UP000178953"/>
    </source>
</evidence>
<feature type="transmembrane region" description="Helical" evidence="1">
    <location>
        <begin position="180"/>
        <end position="198"/>
    </location>
</feature>
<reference evidence="2 3" key="1">
    <citation type="submission" date="2016-09" db="EMBL/GenBank/DDBJ databases">
        <title>genome sequence of Mycobacterium sp. 739 SCH.</title>
        <authorList>
            <person name="Greninger A.L."/>
            <person name="Qin X."/>
            <person name="Jerome K."/>
            <person name="Vora S."/>
            <person name="Quinn K."/>
        </authorList>
    </citation>
    <scope>NUCLEOTIDE SEQUENCE [LARGE SCALE GENOMIC DNA]</scope>
    <source>
        <strain evidence="2 3">SCH</strain>
    </source>
</reference>
<sequence length="333" mass="36008">MSFTPDDAKSTYRALRIALVALVIFLGASVIETRLSAGCWQGSISATFYTASHAAFVASLCAVGVCLIIYKGSTRTEDVLLNFAGVLAFAVALAPTKSPLTCRASVPSPFDPTIGVDNNILALVIAIVVGVAFYGVVHLTHPDPPDEYEIDPPVVIRRFGGPVRWALARVAALLSCLERWLPHLLGALLIAYFVAFTMEWQSFSEQRHNIAAIAMFVAVILVVLHYAVYAAARRRTGNKRGRYVALYLATAALMVVALLCAFLFKFWEQPLGVLGVEAACIGLFGFFWVVQSFDLWELEKYPVGPLSDLLLALTDAPTPETAPSPAEAAKEQG</sequence>
<evidence type="ECO:0000313" key="2">
    <source>
        <dbReference type="EMBL" id="OFJ52353.1"/>
    </source>
</evidence>
<proteinExistence type="predicted"/>